<dbReference type="GO" id="GO:0070988">
    <property type="term" value="P:demethylation"/>
    <property type="evidence" value="ECO:0007669"/>
    <property type="project" value="InterPro"/>
</dbReference>
<dbReference type="InterPro" id="IPR027450">
    <property type="entry name" value="AlkB-like"/>
</dbReference>
<evidence type="ECO:0000313" key="3">
    <source>
        <dbReference type="EMBL" id="CCG83953.1"/>
    </source>
</evidence>
<evidence type="ECO:0000259" key="2">
    <source>
        <dbReference type="PROSITE" id="PS51471"/>
    </source>
</evidence>
<evidence type="ECO:0000313" key="4">
    <source>
        <dbReference type="Proteomes" id="UP000013776"/>
    </source>
</evidence>
<dbReference type="Proteomes" id="UP000013776">
    <property type="component" value="Unassembled WGS sequence"/>
</dbReference>
<dbReference type="EMBL" id="CAHR02000191">
    <property type="protein sequence ID" value="CCG83953.1"/>
    <property type="molecule type" value="Genomic_DNA"/>
</dbReference>
<dbReference type="AlphaFoldDB" id="R4XHE7"/>
<dbReference type="InterPro" id="IPR037151">
    <property type="entry name" value="AlkB-like_sf"/>
</dbReference>
<feature type="compositionally biased region" description="Basic and acidic residues" evidence="1">
    <location>
        <begin position="1"/>
        <end position="12"/>
    </location>
</feature>
<protein>
    <recommendedName>
        <fullName evidence="2">Fe2OG dioxygenase domain-containing protein</fullName>
    </recommendedName>
</protein>
<dbReference type="PROSITE" id="PS51471">
    <property type="entry name" value="FE2OG_OXY"/>
    <property type="match status" value="1"/>
</dbReference>
<dbReference type="GO" id="GO:0016491">
    <property type="term" value="F:oxidoreductase activity"/>
    <property type="evidence" value="ECO:0007669"/>
    <property type="project" value="TreeGrafter"/>
</dbReference>
<dbReference type="OrthoDB" id="412814at2759"/>
<comment type="caution">
    <text evidence="3">The sequence shown here is derived from an EMBL/GenBank/DDBJ whole genome shotgun (WGS) entry which is preliminary data.</text>
</comment>
<evidence type="ECO:0000256" key="1">
    <source>
        <dbReference type="SAM" id="MobiDB-lite"/>
    </source>
</evidence>
<dbReference type="PANTHER" id="PTHR12463">
    <property type="entry name" value="OXYGENASE-RELATED"/>
    <property type="match status" value="1"/>
</dbReference>
<organism evidence="3 4">
    <name type="scientific">Taphrina deformans (strain PYCC 5710 / ATCC 11124 / CBS 356.35 / IMI 108563 / JCM 9778 / NBRC 8474)</name>
    <name type="common">Peach leaf curl fungus</name>
    <name type="synonym">Lalaria deformans</name>
    <dbReference type="NCBI Taxonomy" id="1097556"/>
    <lineage>
        <taxon>Eukaryota</taxon>
        <taxon>Fungi</taxon>
        <taxon>Dikarya</taxon>
        <taxon>Ascomycota</taxon>
        <taxon>Taphrinomycotina</taxon>
        <taxon>Taphrinomycetes</taxon>
        <taxon>Taphrinales</taxon>
        <taxon>Taphrinaceae</taxon>
        <taxon>Taphrina</taxon>
    </lineage>
</organism>
<dbReference type="eggNOG" id="KOG4176">
    <property type="taxonomic scope" value="Eukaryota"/>
</dbReference>
<keyword evidence="4" id="KW-1185">Reference proteome</keyword>
<reference evidence="3 4" key="1">
    <citation type="journal article" date="2013" name="MBio">
        <title>Genome sequencing of the plant pathogen Taphrina deformans, the causal agent of peach leaf curl.</title>
        <authorList>
            <person name="Cisse O.H."/>
            <person name="Almeida J.M.G.C.F."/>
            <person name="Fonseca A."/>
            <person name="Kumar A.A."/>
            <person name="Salojaervi J."/>
            <person name="Overmyer K."/>
            <person name="Hauser P.M."/>
            <person name="Pagni M."/>
        </authorList>
    </citation>
    <scope>NUCLEOTIDE SEQUENCE [LARGE SCALE GENOMIC DNA]</scope>
    <source>
        <strain evidence="4">PYCC 5710 / ATCC 11124 / CBS 356.35 / IMI 108563 / JCM 9778 / NBRC 8474</strain>
    </source>
</reference>
<feature type="domain" description="Fe2OG dioxygenase" evidence="2">
    <location>
        <begin position="127"/>
        <end position="238"/>
    </location>
</feature>
<dbReference type="Gene3D" id="2.60.120.590">
    <property type="entry name" value="Alpha-ketoglutarate-dependent dioxygenase AlkB-like"/>
    <property type="match status" value="1"/>
</dbReference>
<accession>R4XHE7</accession>
<sequence length="238" mass="26669">MTADKDARREPSIKPSKSRSSSFFSESKTAGTDSRGVPGLRIIPDFLTVEEEQKVLTYLNSQACSWRTDLSRRTMHFGGTYCLYSRPVKGQNSTPQILEAPPLPDDLDWLVDRMVGLGVYAEIDQKRPEYVIVNEYLSKMGISAHTENFSFHSPVVGLSLGSPDVMRFHELAGAFDGSVRTGKAAKAPKTGRVEDVLLPSRSLCIMSGESRWSWQHEIRPLKRAATFKRVSLTFRVKK</sequence>
<gene>
    <name evidence="3" type="ORF">TAPDE_004301</name>
</gene>
<dbReference type="Pfam" id="PF13532">
    <property type="entry name" value="2OG-FeII_Oxy_2"/>
    <property type="match status" value="1"/>
</dbReference>
<feature type="region of interest" description="Disordered" evidence="1">
    <location>
        <begin position="1"/>
        <end position="36"/>
    </location>
</feature>
<dbReference type="GO" id="GO:0032451">
    <property type="term" value="F:demethylase activity"/>
    <property type="evidence" value="ECO:0007669"/>
    <property type="project" value="TreeGrafter"/>
</dbReference>
<proteinExistence type="predicted"/>
<dbReference type="SUPFAM" id="SSF51197">
    <property type="entry name" value="Clavaminate synthase-like"/>
    <property type="match status" value="1"/>
</dbReference>
<dbReference type="STRING" id="1097556.R4XHE7"/>
<dbReference type="PANTHER" id="PTHR12463:SF1">
    <property type="entry name" value="2-OXOGLUTARATE AND FE-DEPENDENT OXYGENASE FAMILY PROTEIN"/>
    <property type="match status" value="1"/>
</dbReference>
<dbReference type="InterPro" id="IPR005123">
    <property type="entry name" value="Oxoglu/Fe-dep_dioxygenase_dom"/>
</dbReference>
<name>R4XHE7_TAPDE</name>
<dbReference type="VEuPathDB" id="FungiDB:TAPDE_004301"/>
<dbReference type="InterPro" id="IPR032857">
    <property type="entry name" value="ALKBH4"/>
</dbReference>
<feature type="compositionally biased region" description="Low complexity" evidence="1">
    <location>
        <begin position="13"/>
        <end position="27"/>
    </location>
</feature>